<evidence type="ECO:0000313" key="1">
    <source>
        <dbReference type="EMBL" id="GAS98425.1"/>
    </source>
</evidence>
<sequence>MSIISLAGMARTLVAVGTSSEAFMFFTTAAAAPRSTEVSASSEGGAAGEALG</sequence>
<dbReference type="Proteomes" id="UP000069443">
    <property type="component" value="Unassembled WGS sequence"/>
</dbReference>
<name>A0A100WHT0_MYCCR</name>
<evidence type="ECO:0000313" key="2">
    <source>
        <dbReference type="Proteomes" id="UP000069443"/>
    </source>
</evidence>
<feature type="non-terminal residue" evidence="1">
    <location>
        <position position="52"/>
    </location>
</feature>
<accession>A0A100WHT0</accession>
<comment type="caution">
    <text evidence="1">The sequence shown here is derived from an EMBL/GenBank/DDBJ whole genome shotgun (WGS) entry which is preliminary data.</text>
</comment>
<dbReference type="EMBL" id="BCSY01000083">
    <property type="protein sequence ID" value="GAS98425.1"/>
    <property type="molecule type" value="Genomic_DNA"/>
</dbReference>
<protein>
    <submittedName>
        <fullName evidence="1">Uncharacterized protein</fullName>
    </submittedName>
</protein>
<reference evidence="2" key="2">
    <citation type="submission" date="2016-02" db="EMBL/GenBank/DDBJ databases">
        <title>Draft genome sequence of five rapidly growing Mycobacterium species.</title>
        <authorList>
            <person name="Katahira K."/>
            <person name="Gotou Y."/>
            <person name="Iida K."/>
            <person name="Ogura Y."/>
            <person name="Hayashi T."/>
        </authorList>
    </citation>
    <scope>NUCLEOTIDE SEQUENCE [LARGE SCALE GENOMIC DNA]</scope>
    <source>
        <strain evidence="2">JCM15298</strain>
    </source>
</reference>
<organism evidence="1 2">
    <name type="scientific">Mycolicibacterium canariasense</name>
    <name type="common">Mycobacterium canariasense</name>
    <dbReference type="NCBI Taxonomy" id="228230"/>
    <lineage>
        <taxon>Bacteria</taxon>
        <taxon>Bacillati</taxon>
        <taxon>Actinomycetota</taxon>
        <taxon>Actinomycetes</taxon>
        <taxon>Mycobacteriales</taxon>
        <taxon>Mycobacteriaceae</taxon>
        <taxon>Mycolicibacterium</taxon>
    </lineage>
</organism>
<proteinExistence type="predicted"/>
<gene>
    <name evidence="1" type="ORF">RMCC_5390</name>
</gene>
<keyword evidence="2" id="KW-1185">Reference proteome</keyword>
<dbReference type="AlphaFoldDB" id="A0A100WHT0"/>
<reference evidence="2" key="1">
    <citation type="journal article" date="2016" name="Genome Announc.">
        <title>Draft Genome Sequences of Five Rapidly Growing Mycobacterium Species, M. thermoresistibile, M. fortuitum subsp. acetamidolyticum, M. canariasense, M. brisbanense, and M. novocastrense.</title>
        <authorList>
            <person name="Katahira K."/>
            <person name="Ogura Y."/>
            <person name="Gotoh Y."/>
            <person name="Hayashi T."/>
        </authorList>
    </citation>
    <scope>NUCLEOTIDE SEQUENCE [LARGE SCALE GENOMIC DNA]</scope>
    <source>
        <strain evidence="2">JCM15298</strain>
    </source>
</reference>